<keyword evidence="2" id="KW-1185">Reference proteome</keyword>
<dbReference type="PANTHER" id="PTHR42194">
    <property type="entry name" value="UPF0276 PROTEIN HI_1600"/>
    <property type="match status" value="1"/>
</dbReference>
<name>A0A516PUD9_9ACTN</name>
<dbReference type="InterPro" id="IPR007801">
    <property type="entry name" value="MbnB/TglH/ChrH"/>
</dbReference>
<gene>
    <name evidence="1" type="ORF">FOE78_01770</name>
</gene>
<dbReference type="KEGG" id="mik:FOE78_01770"/>
<evidence type="ECO:0000313" key="1">
    <source>
        <dbReference type="EMBL" id="QDP94815.1"/>
    </source>
</evidence>
<dbReference type="Gene3D" id="3.20.20.150">
    <property type="entry name" value="Divalent-metal-dependent TIM barrel enzymes"/>
    <property type="match status" value="1"/>
</dbReference>
<dbReference type="Proteomes" id="UP000319263">
    <property type="component" value="Chromosome"/>
</dbReference>
<protein>
    <submittedName>
        <fullName evidence="1">DUF692 domain-containing protein</fullName>
    </submittedName>
</protein>
<accession>A0A516PUD9</accession>
<dbReference type="EMBL" id="CP041692">
    <property type="protein sequence ID" value="QDP94815.1"/>
    <property type="molecule type" value="Genomic_DNA"/>
</dbReference>
<evidence type="ECO:0000313" key="2">
    <source>
        <dbReference type="Proteomes" id="UP000319263"/>
    </source>
</evidence>
<dbReference type="AlphaFoldDB" id="A0A516PUD9"/>
<organism evidence="1 2">
    <name type="scientific">Microlunatus elymi</name>
    <dbReference type="NCBI Taxonomy" id="2596828"/>
    <lineage>
        <taxon>Bacteria</taxon>
        <taxon>Bacillati</taxon>
        <taxon>Actinomycetota</taxon>
        <taxon>Actinomycetes</taxon>
        <taxon>Propionibacteriales</taxon>
        <taxon>Propionibacteriaceae</taxon>
        <taxon>Microlunatus</taxon>
    </lineage>
</organism>
<dbReference type="Pfam" id="PF05114">
    <property type="entry name" value="MbnB_TglH_ChrH"/>
    <property type="match status" value="1"/>
</dbReference>
<dbReference type="SUPFAM" id="SSF51658">
    <property type="entry name" value="Xylose isomerase-like"/>
    <property type="match status" value="1"/>
</dbReference>
<dbReference type="NCBIfam" id="NF003818">
    <property type="entry name" value="PRK05409.1"/>
    <property type="match status" value="1"/>
</dbReference>
<dbReference type="PANTHER" id="PTHR42194:SF1">
    <property type="entry name" value="UPF0276 PROTEIN HI_1600"/>
    <property type="match status" value="1"/>
</dbReference>
<sequence length="281" mass="31059">MNSEPRGAVEPGPVVNVRTGGFGLGYRSELMDEISNAAYVDTLEVLSEQFFDSKSRELLRELAAAYHVVPHGTGLSIGSFTRPRPEYLQSIRQVCDEIGADYYSEHLCMTRAPGVNMGHLGPLLPSRASVDIVARNVDIVQNELGLPLALENITQPLILPSPDMSEAEFFSEVIDRTGALVLLDITNLYTNCVNQGRDPDAELSHMPLDRVRHVHLAGGRWRDDVLVDSHSHPVPDAVWELLKTVSSITRNFNLIIEHDQNYADPATIVSQVARAREVVLT</sequence>
<proteinExistence type="predicted"/>
<reference evidence="1 2" key="1">
    <citation type="submission" date="2019-07" db="EMBL/GenBank/DDBJ databases">
        <title>Microlunatus dokdonensis sp. nov. isolated from the rhizospheric soil of the wild plant Elymus tsukushiensis.</title>
        <authorList>
            <person name="Ghim S.-Y."/>
            <person name="Hwang Y.-J."/>
            <person name="Son J.-S."/>
            <person name="Shin J.-H."/>
        </authorList>
    </citation>
    <scope>NUCLEOTIDE SEQUENCE [LARGE SCALE GENOMIC DNA]</scope>
    <source>
        <strain evidence="1 2">KUDC0627</strain>
    </source>
</reference>
<dbReference type="OrthoDB" id="9763101at2"/>
<dbReference type="InterPro" id="IPR036237">
    <property type="entry name" value="Xyl_isomerase-like_sf"/>
</dbReference>